<feature type="non-terminal residue" evidence="1">
    <location>
        <position position="1"/>
    </location>
</feature>
<gene>
    <name evidence="1" type="ORF">BS47DRAFT_1340747</name>
</gene>
<dbReference type="Proteomes" id="UP000886523">
    <property type="component" value="Unassembled WGS sequence"/>
</dbReference>
<reference evidence="1" key="1">
    <citation type="journal article" date="2020" name="Nat. Commun.">
        <title>Large-scale genome sequencing of mycorrhizal fungi provides insights into the early evolution of symbiotic traits.</title>
        <authorList>
            <person name="Miyauchi S."/>
            <person name="Kiss E."/>
            <person name="Kuo A."/>
            <person name="Drula E."/>
            <person name="Kohler A."/>
            <person name="Sanchez-Garcia M."/>
            <person name="Morin E."/>
            <person name="Andreopoulos B."/>
            <person name="Barry K.W."/>
            <person name="Bonito G."/>
            <person name="Buee M."/>
            <person name="Carver A."/>
            <person name="Chen C."/>
            <person name="Cichocki N."/>
            <person name="Clum A."/>
            <person name="Culley D."/>
            <person name="Crous P.W."/>
            <person name="Fauchery L."/>
            <person name="Girlanda M."/>
            <person name="Hayes R.D."/>
            <person name="Keri Z."/>
            <person name="LaButti K."/>
            <person name="Lipzen A."/>
            <person name="Lombard V."/>
            <person name="Magnuson J."/>
            <person name="Maillard F."/>
            <person name="Murat C."/>
            <person name="Nolan M."/>
            <person name="Ohm R.A."/>
            <person name="Pangilinan J."/>
            <person name="Pereira M.F."/>
            <person name="Perotto S."/>
            <person name="Peter M."/>
            <person name="Pfister S."/>
            <person name="Riley R."/>
            <person name="Sitrit Y."/>
            <person name="Stielow J.B."/>
            <person name="Szollosi G."/>
            <person name="Zifcakova L."/>
            <person name="Stursova M."/>
            <person name="Spatafora J.W."/>
            <person name="Tedersoo L."/>
            <person name="Vaario L.M."/>
            <person name="Yamada A."/>
            <person name="Yan M."/>
            <person name="Wang P."/>
            <person name="Xu J."/>
            <person name="Bruns T."/>
            <person name="Baldrian P."/>
            <person name="Vilgalys R."/>
            <person name="Dunand C."/>
            <person name="Henrissat B."/>
            <person name="Grigoriev I.V."/>
            <person name="Hibbett D."/>
            <person name="Nagy L.G."/>
            <person name="Martin F.M."/>
        </authorList>
    </citation>
    <scope>NUCLEOTIDE SEQUENCE</scope>
    <source>
        <strain evidence="1">UP504</strain>
    </source>
</reference>
<sequence length="49" mass="5455">KLGTIVKLNSLTLMTYPGQPNSKCLNCYPTISTAQELDKEKKVEDGREV</sequence>
<evidence type="ECO:0000313" key="2">
    <source>
        <dbReference type="Proteomes" id="UP000886523"/>
    </source>
</evidence>
<keyword evidence="2" id="KW-1185">Reference proteome</keyword>
<organism evidence="1 2">
    <name type="scientific">Hydnum rufescens UP504</name>
    <dbReference type="NCBI Taxonomy" id="1448309"/>
    <lineage>
        <taxon>Eukaryota</taxon>
        <taxon>Fungi</taxon>
        <taxon>Dikarya</taxon>
        <taxon>Basidiomycota</taxon>
        <taxon>Agaricomycotina</taxon>
        <taxon>Agaricomycetes</taxon>
        <taxon>Cantharellales</taxon>
        <taxon>Hydnaceae</taxon>
        <taxon>Hydnum</taxon>
    </lineage>
</organism>
<comment type="caution">
    <text evidence="1">The sequence shown here is derived from an EMBL/GenBank/DDBJ whole genome shotgun (WGS) entry which is preliminary data.</text>
</comment>
<proteinExistence type="predicted"/>
<protein>
    <submittedName>
        <fullName evidence="1">Uncharacterized protein</fullName>
    </submittedName>
</protein>
<evidence type="ECO:0000313" key="1">
    <source>
        <dbReference type="EMBL" id="KAF9516601.1"/>
    </source>
</evidence>
<accession>A0A9P6B5B9</accession>
<dbReference type="EMBL" id="MU128938">
    <property type="protein sequence ID" value="KAF9516601.1"/>
    <property type="molecule type" value="Genomic_DNA"/>
</dbReference>
<name>A0A9P6B5B9_9AGAM</name>
<dbReference type="AlphaFoldDB" id="A0A9P6B5B9"/>